<sequence>MHLKNGIMGFEENRKFNLKRFQLKKTVFFWFFIFCHFIFHGQQKEKDTTHFVFYPDKIMVRANLNTQTDAHILNNKSGDNLYLQTNNSYKLFLAVDYKFIGFTYGFYPKFIGGNKDENTKGKSKFSEYNFRFFLGQWLQTVEYSKIKGYYVENSTDFFPGLDPDHQGYIVFPDFKTQRYGMSTSYIFNKNFSLKSITSFTEWQKKSAGSFIPTILYAYKKLSFSTDILESSQNEYDIAIGQGYFYNFIIKNRFYVAPNLTVLGGIKFTNSKSNEENVITTEKKNYWATALKGGLKIGYNSEKILCGLSFNFDATSYKENKTETISNDNFYGLLYFGYRFDAPKFIAKPVENIENKINF</sequence>
<organism evidence="1 2">
    <name type="scientific">Flavobacterium agrisoli</name>
    <dbReference type="NCBI Taxonomy" id="2793066"/>
    <lineage>
        <taxon>Bacteria</taxon>
        <taxon>Pseudomonadati</taxon>
        <taxon>Bacteroidota</taxon>
        <taxon>Flavobacteriia</taxon>
        <taxon>Flavobacteriales</taxon>
        <taxon>Flavobacteriaceae</taxon>
        <taxon>Flavobacterium</taxon>
    </lineage>
</organism>
<dbReference type="Pfam" id="PF14391">
    <property type="entry name" value="DUF4421"/>
    <property type="match status" value="1"/>
</dbReference>
<protein>
    <submittedName>
        <fullName evidence="1">DUF4421 family protein</fullName>
    </submittedName>
</protein>
<reference evidence="1" key="1">
    <citation type="submission" date="2020-12" db="EMBL/GenBank/DDBJ databases">
        <title>Bacterial novel species Flavobacterium sp. SE-1-e isolated from soil.</title>
        <authorList>
            <person name="Jung H.-Y."/>
        </authorList>
    </citation>
    <scope>NUCLEOTIDE SEQUENCE</scope>
    <source>
        <strain evidence="1">SE-1-e</strain>
    </source>
</reference>
<dbReference type="Proteomes" id="UP000609172">
    <property type="component" value="Unassembled WGS sequence"/>
</dbReference>
<keyword evidence="2" id="KW-1185">Reference proteome</keyword>
<dbReference type="EMBL" id="JAEHFV010000005">
    <property type="protein sequence ID" value="MBK0370562.1"/>
    <property type="molecule type" value="Genomic_DNA"/>
</dbReference>
<dbReference type="RefSeq" id="WP_200106697.1">
    <property type="nucleotide sequence ID" value="NZ_JAEHFV010000005.1"/>
</dbReference>
<evidence type="ECO:0000313" key="2">
    <source>
        <dbReference type="Proteomes" id="UP000609172"/>
    </source>
</evidence>
<comment type="caution">
    <text evidence="1">The sequence shown here is derived from an EMBL/GenBank/DDBJ whole genome shotgun (WGS) entry which is preliminary data.</text>
</comment>
<dbReference type="InterPro" id="IPR025535">
    <property type="entry name" value="DUF4421"/>
</dbReference>
<evidence type="ECO:0000313" key="1">
    <source>
        <dbReference type="EMBL" id="MBK0370562.1"/>
    </source>
</evidence>
<name>A0A934UK46_9FLAO</name>
<accession>A0A934UK46</accession>
<dbReference type="AlphaFoldDB" id="A0A934UK46"/>
<gene>
    <name evidence="1" type="ORF">I5M07_12055</name>
</gene>
<proteinExistence type="predicted"/>